<protein>
    <submittedName>
        <fullName evidence="1">Uncharacterized protein</fullName>
    </submittedName>
</protein>
<dbReference type="Proteomes" id="UP000219573">
    <property type="component" value="Unassembled WGS sequence"/>
</dbReference>
<dbReference type="AlphaFoldDB" id="A0A285IFY3"/>
<name>A0A285IFY3_9FIRM</name>
<gene>
    <name evidence="1" type="ORF">SAMN06265827_1465</name>
</gene>
<dbReference type="EMBL" id="OBDZ01000046">
    <property type="protein sequence ID" value="SNY46878.1"/>
    <property type="molecule type" value="Genomic_DNA"/>
</dbReference>
<evidence type="ECO:0000313" key="1">
    <source>
        <dbReference type="EMBL" id="SNY46878.1"/>
    </source>
</evidence>
<dbReference type="RefSeq" id="WP_258176160.1">
    <property type="nucleotide sequence ID" value="NZ_OBDZ01000046.1"/>
</dbReference>
<accession>A0A285IFY3</accession>
<keyword evidence="2" id="KW-1185">Reference proteome</keyword>
<sequence>MRTLTEQELMAINGSGKNHSLTVSGSVDSHGHKKVTVKYSIHF</sequence>
<organism evidence="1 2">
    <name type="scientific">Orenia metallireducens</name>
    <dbReference type="NCBI Taxonomy" id="1413210"/>
    <lineage>
        <taxon>Bacteria</taxon>
        <taxon>Bacillati</taxon>
        <taxon>Bacillota</taxon>
        <taxon>Clostridia</taxon>
        <taxon>Halanaerobiales</taxon>
        <taxon>Halobacteroidaceae</taxon>
        <taxon>Orenia</taxon>
    </lineage>
</organism>
<proteinExistence type="predicted"/>
<evidence type="ECO:0000313" key="2">
    <source>
        <dbReference type="Proteomes" id="UP000219573"/>
    </source>
</evidence>
<reference evidence="2" key="1">
    <citation type="submission" date="2017-09" db="EMBL/GenBank/DDBJ databases">
        <authorList>
            <person name="Varghese N."/>
            <person name="Submissions S."/>
        </authorList>
    </citation>
    <scope>NUCLEOTIDE SEQUENCE [LARGE SCALE GENOMIC DNA]</scope>
    <source>
        <strain evidence="2">MSL47</strain>
    </source>
</reference>